<gene>
    <name evidence="1" type="ORF">EJ04DRAFT_22517</name>
</gene>
<sequence>MTNAGSSSSTRFLSVDCRSLRNPVPDVDLGSCTGTDSHTPLVLYSPCSQPCAIAFSTQRPGLVLPSPSRISLALDYYGSLPPRGNAMVSHVHSRPSMRHALGLIYRDEISWMRLLAG</sequence>
<proteinExistence type="predicted"/>
<name>A0A9P4R8J7_9PLEO</name>
<accession>A0A9P4R8J7</accession>
<comment type="caution">
    <text evidence="1">The sequence shown here is derived from an EMBL/GenBank/DDBJ whole genome shotgun (WGS) entry which is preliminary data.</text>
</comment>
<dbReference type="Proteomes" id="UP000799444">
    <property type="component" value="Unassembled WGS sequence"/>
</dbReference>
<protein>
    <submittedName>
        <fullName evidence="1">Uncharacterized protein</fullName>
    </submittedName>
</protein>
<reference evidence="1" key="1">
    <citation type="journal article" date="2020" name="Stud. Mycol.">
        <title>101 Dothideomycetes genomes: a test case for predicting lifestyles and emergence of pathogens.</title>
        <authorList>
            <person name="Haridas S."/>
            <person name="Albert R."/>
            <person name="Binder M."/>
            <person name="Bloem J."/>
            <person name="Labutti K."/>
            <person name="Salamov A."/>
            <person name="Andreopoulos B."/>
            <person name="Baker S."/>
            <person name="Barry K."/>
            <person name="Bills G."/>
            <person name="Bluhm B."/>
            <person name="Cannon C."/>
            <person name="Castanera R."/>
            <person name="Culley D."/>
            <person name="Daum C."/>
            <person name="Ezra D."/>
            <person name="Gonzalez J."/>
            <person name="Henrissat B."/>
            <person name="Kuo A."/>
            <person name="Liang C."/>
            <person name="Lipzen A."/>
            <person name="Lutzoni F."/>
            <person name="Magnuson J."/>
            <person name="Mondo S."/>
            <person name="Nolan M."/>
            <person name="Ohm R."/>
            <person name="Pangilinan J."/>
            <person name="Park H.-J."/>
            <person name="Ramirez L."/>
            <person name="Alfaro M."/>
            <person name="Sun H."/>
            <person name="Tritt A."/>
            <person name="Yoshinaga Y."/>
            <person name="Zwiers L.-H."/>
            <person name="Turgeon B."/>
            <person name="Goodwin S."/>
            <person name="Spatafora J."/>
            <person name="Crous P."/>
            <person name="Grigoriev I."/>
        </authorList>
    </citation>
    <scope>NUCLEOTIDE SEQUENCE</scope>
    <source>
        <strain evidence="1">CBS 125425</strain>
    </source>
</reference>
<organism evidence="1 2">
    <name type="scientific">Polyplosphaeria fusca</name>
    <dbReference type="NCBI Taxonomy" id="682080"/>
    <lineage>
        <taxon>Eukaryota</taxon>
        <taxon>Fungi</taxon>
        <taxon>Dikarya</taxon>
        <taxon>Ascomycota</taxon>
        <taxon>Pezizomycotina</taxon>
        <taxon>Dothideomycetes</taxon>
        <taxon>Pleosporomycetidae</taxon>
        <taxon>Pleosporales</taxon>
        <taxon>Tetraplosphaeriaceae</taxon>
        <taxon>Polyplosphaeria</taxon>
    </lineage>
</organism>
<dbReference type="AlphaFoldDB" id="A0A9P4R8J7"/>
<keyword evidence="2" id="KW-1185">Reference proteome</keyword>
<evidence type="ECO:0000313" key="2">
    <source>
        <dbReference type="Proteomes" id="UP000799444"/>
    </source>
</evidence>
<evidence type="ECO:0000313" key="1">
    <source>
        <dbReference type="EMBL" id="KAF2738679.1"/>
    </source>
</evidence>
<dbReference type="EMBL" id="ML996107">
    <property type="protein sequence ID" value="KAF2738679.1"/>
    <property type="molecule type" value="Genomic_DNA"/>
</dbReference>